<dbReference type="PANTHER" id="PTHR24351">
    <property type="entry name" value="RIBOSOMAL PROTEIN S6 KINASE"/>
    <property type="match status" value="1"/>
</dbReference>
<evidence type="ECO:0000256" key="8">
    <source>
        <dbReference type="ARBA" id="ARBA00022741"/>
    </source>
</evidence>
<dbReference type="PROSITE" id="PS50081">
    <property type="entry name" value="ZF_DAG_PE_2"/>
    <property type="match status" value="2"/>
</dbReference>
<gene>
    <name evidence="18" type="primary">LOC106815470</name>
</gene>
<dbReference type="CDD" id="cd20834">
    <property type="entry name" value="C1_nPKC_theta-like_rpt1"/>
    <property type="match status" value="1"/>
</dbReference>
<dbReference type="InterPro" id="IPR002219">
    <property type="entry name" value="PKC_DAG/PE"/>
</dbReference>
<keyword evidence="8 13" id="KW-0547">Nucleotide-binding</keyword>
<dbReference type="SMART" id="SM00133">
    <property type="entry name" value="S_TK_X"/>
    <property type="match status" value="1"/>
</dbReference>
<evidence type="ECO:0000256" key="6">
    <source>
        <dbReference type="ARBA" id="ARBA00022723"/>
    </source>
</evidence>
<evidence type="ECO:0000256" key="13">
    <source>
        <dbReference type="PIRNR" id="PIRNR000551"/>
    </source>
</evidence>
<evidence type="ECO:0000313" key="18">
    <source>
        <dbReference type="RefSeq" id="XP_014675421.1"/>
    </source>
</evidence>
<dbReference type="InterPro" id="IPR035892">
    <property type="entry name" value="C2_domain_sf"/>
</dbReference>
<dbReference type="PIRSF" id="PIRSF000551">
    <property type="entry name" value="PKC_delta"/>
    <property type="match status" value="1"/>
</dbReference>
<keyword evidence="17" id="KW-1185">Reference proteome</keyword>
<dbReference type="GeneID" id="106815470"/>
<dbReference type="InterPro" id="IPR011009">
    <property type="entry name" value="Kinase-like_dom_sf"/>
</dbReference>
<dbReference type="Pfam" id="PF00130">
    <property type="entry name" value="C1_1"/>
    <property type="match status" value="2"/>
</dbReference>
<keyword evidence="10 13" id="KW-0418">Kinase</keyword>
<evidence type="ECO:0000259" key="14">
    <source>
        <dbReference type="PROSITE" id="PS50011"/>
    </source>
</evidence>
<evidence type="ECO:0000259" key="15">
    <source>
        <dbReference type="PROSITE" id="PS50081"/>
    </source>
</evidence>
<evidence type="ECO:0000256" key="7">
    <source>
        <dbReference type="ARBA" id="ARBA00022737"/>
    </source>
</evidence>
<dbReference type="PRINTS" id="PR00008">
    <property type="entry name" value="DAGPEDOMAIN"/>
</dbReference>
<keyword evidence="7" id="KW-0677">Repeat</keyword>
<dbReference type="Pfam" id="PF00069">
    <property type="entry name" value="Pkinase"/>
    <property type="match status" value="1"/>
</dbReference>
<evidence type="ECO:0000256" key="2">
    <source>
        <dbReference type="ARBA" id="ARBA00012429"/>
    </source>
</evidence>
<keyword evidence="9" id="KW-0863">Zinc-finger</keyword>
<dbReference type="SMART" id="SM00109">
    <property type="entry name" value="C1"/>
    <property type="match status" value="2"/>
</dbReference>
<keyword evidence="3 13" id="KW-0723">Serine/threonine-protein kinase</keyword>
<dbReference type="SUPFAM" id="SSF57889">
    <property type="entry name" value="Cysteine-rich domain"/>
    <property type="match status" value="2"/>
</dbReference>
<keyword evidence="4" id="KW-0597">Phosphoprotein</keyword>
<keyword evidence="6" id="KW-0479">Metal-binding</keyword>
<dbReference type="Proteomes" id="UP000695022">
    <property type="component" value="Unplaced"/>
</dbReference>
<evidence type="ECO:0000256" key="12">
    <source>
        <dbReference type="ARBA" id="ARBA00022840"/>
    </source>
</evidence>
<keyword evidence="11" id="KW-0862">Zinc</keyword>
<dbReference type="PROSITE" id="PS00479">
    <property type="entry name" value="ZF_DAG_PE_1"/>
    <property type="match status" value="1"/>
</dbReference>
<dbReference type="RefSeq" id="XP_014675421.1">
    <property type="nucleotide sequence ID" value="XM_014819935.1"/>
</dbReference>
<evidence type="ECO:0000256" key="3">
    <source>
        <dbReference type="ARBA" id="ARBA00022527"/>
    </source>
</evidence>
<feature type="domain" description="Protein kinase" evidence="14">
    <location>
        <begin position="299"/>
        <end position="581"/>
    </location>
</feature>
<comment type="similarity">
    <text evidence="1 13">Belongs to the protein kinase superfamily. AGC Ser/Thr protein kinase family. PKC subfamily.</text>
</comment>
<evidence type="ECO:0000259" key="16">
    <source>
        <dbReference type="PROSITE" id="PS51285"/>
    </source>
</evidence>
<feature type="domain" description="Phorbol-ester/DAG-type" evidence="15">
    <location>
        <begin position="172"/>
        <end position="222"/>
    </location>
</feature>
<dbReference type="CDD" id="cd20837">
    <property type="entry name" value="C1_nPKC_theta-like_rpt2"/>
    <property type="match status" value="1"/>
</dbReference>
<dbReference type="Gene3D" id="2.60.40.150">
    <property type="entry name" value="C2 domain"/>
    <property type="match status" value="1"/>
</dbReference>
<dbReference type="InterPro" id="IPR014376">
    <property type="entry name" value="Prot_kin_PKC_delta"/>
</dbReference>
<feature type="domain" description="AGC-kinase C-terminal" evidence="16">
    <location>
        <begin position="510"/>
        <end position="581"/>
    </location>
</feature>
<evidence type="ECO:0000256" key="4">
    <source>
        <dbReference type="ARBA" id="ARBA00022553"/>
    </source>
</evidence>
<dbReference type="InterPro" id="IPR020454">
    <property type="entry name" value="DAG/PE-bd"/>
</dbReference>
<sequence length="581" mass="66591">MPQGFLRVKLMVVEPAGMFRDPFCAVNVKETIEISGHGPQLVQKKRTIFPGWNACFDAHTYDGRVINIVVMDRSSSHTPAKQVAEVTMEADMLVEKCTREDNGMINIYLDMKPCGRLQLHVRYFPENGNQREHSPVPQNHSMDMTDEEKLSSMAPARRRGAIKQPRVHVVRGHEFVAKFFRQPTFCSICRDFLWGLNKQGYQCQACQCAVHKKCHSKILGNCPGSCKDSSDTQYLKERFKIDVPHRFQPHNYMHPTFCDHCGSLLYGLFRQGLKCEECGQNCHFKCQKLMPNLCGVNQKLLSEALSSVKIGRISTPRTGKPTQKGNAKDRVLLAELKGQKKYFAVKALRKDVVLEDNDIECTLIERKVLALGSRHPYLVALFCTFQSPDHLFFVMEYLNGGDLMFHIQQCGRFDTDRARRIILNKQYNKAVDWWSFGVLLYEMLIGQSPYSGTDEDELFYAICHEMPYFPRFLPKEAASCLALLLDRTPNVRLGMPDCPAGDIRQHPMFKVIPWDKLEKKEMPPPYVPKVKSATDVSFFDKDFTQEKVHLTPTDKQLRDTMNQEAFQDFSYTQPAITSTPC</sequence>
<name>A0ABM1ETA0_PRICU</name>
<dbReference type="PROSITE" id="PS50011">
    <property type="entry name" value="PROTEIN_KINASE_DOM"/>
    <property type="match status" value="1"/>
</dbReference>
<dbReference type="Gene3D" id="3.30.60.20">
    <property type="match status" value="2"/>
</dbReference>
<dbReference type="InterPro" id="IPR017892">
    <property type="entry name" value="Pkinase_C"/>
</dbReference>
<proteinExistence type="inferred from homology"/>
<evidence type="ECO:0000256" key="11">
    <source>
        <dbReference type="ARBA" id="ARBA00022833"/>
    </source>
</evidence>
<dbReference type="Pfam" id="PF00433">
    <property type="entry name" value="Pkinase_C"/>
    <property type="match status" value="1"/>
</dbReference>
<dbReference type="Pfam" id="PF21494">
    <property type="entry name" value="PKC_C2"/>
    <property type="match status" value="1"/>
</dbReference>
<dbReference type="Gene3D" id="1.10.510.10">
    <property type="entry name" value="Transferase(Phosphotransferase) domain 1"/>
    <property type="match status" value="2"/>
</dbReference>
<feature type="domain" description="Phorbol-ester/DAG-type" evidence="15">
    <location>
        <begin position="244"/>
        <end position="294"/>
    </location>
</feature>
<dbReference type="InterPro" id="IPR000719">
    <property type="entry name" value="Prot_kinase_dom"/>
</dbReference>
<organism evidence="17 18">
    <name type="scientific">Priapulus caudatus</name>
    <name type="common">Priapulid worm</name>
    <dbReference type="NCBI Taxonomy" id="37621"/>
    <lineage>
        <taxon>Eukaryota</taxon>
        <taxon>Metazoa</taxon>
        <taxon>Ecdysozoa</taxon>
        <taxon>Scalidophora</taxon>
        <taxon>Priapulida</taxon>
        <taxon>Priapulimorpha</taxon>
        <taxon>Priapulimorphida</taxon>
        <taxon>Priapulidae</taxon>
        <taxon>Priapulus</taxon>
    </lineage>
</organism>
<evidence type="ECO:0000256" key="10">
    <source>
        <dbReference type="ARBA" id="ARBA00022777"/>
    </source>
</evidence>
<reference evidence="18" key="1">
    <citation type="submission" date="2025-08" db="UniProtKB">
        <authorList>
            <consortium name="RefSeq"/>
        </authorList>
    </citation>
    <scope>IDENTIFICATION</scope>
</reference>
<protein>
    <recommendedName>
        <fullName evidence="2 13">Protein kinase C</fullName>
        <ecNumber evidence="2 13">2.7.11.13</ecNumber>
    </recommendedName>
</protein>
<keyword evidence="12 13" id="KW-0067">ATP-binding</keyword>
<dbReference type="EC" id="2.7.11.13" evidence="2 13"/>
<dbReference type="SUPFAM" id="SSF56112">
    <property type="entry name" value="Protein kinase-like (PK-like)"/>
    <property type="match status" value="1"/>
</dbReference>
<accession>A0ABM1ETA0</accession>
<evidence type="ECO:0000256" key="9">
    <source>
        <dbReference type="ARBA" id="ARBA00022771"/>
    </source>
</evidence>
<dbReference type="SUPFAM" id="SSF49562">
    <property type="entry name" value="C2 domain (Calcium/lipid-binding domain, CaLB)"/>
    <property type="match status" value="1"/>
</dbReference>
<dbReference type="InterPro" id="IPR000961">
    <property type="entry name" value="AGC-kinase_C"/>
</dbReference>
<dbReference type="PROSITE" id="PS51285">
    <property type="entry name" value="AGC_KINASE_CTER"/>
    <property type="match status" value="1"/>
</dbReference>
<dbReference type="Gene3D" id="3.30.200.20">
    <property type="entry name" value="Phosphorylase Kinase, domain 1"/>
    <property type="match status" value="2"/>
</dbReference>
<keyword evidence="5 13" id="KW-0808">Transferase</keyword>
<evidence type="ECO:0000313" key="17">
    <source>
        <dbReference type="Proteomes" id="UP000695022"/>
    </source>
</evidence>
<comment type="catalytic activity">
    <reaction evidence="13">
        <text>L-threonyl-[protein] + ATP = O-phospho-L-threonyl-[protein] + ADP + H(+)</text>
        <dbReference type="Rhea" id="RHEA:46608"/>
        <dbReference type="Rhea" id="RHEA-COMP:11060"/>
        <dbReference type="Rhea" id="RHEA-COMP:11605"/>
        <dbReference type="ChEBI" id="CHEBI:15378"/>
        <dbReference type="ChEBI" id="CHEBI:30013"/>
        <dbReference type="ChEBI" id="CHEBI:30616"/>
        <dbReference type="ChEBI" id="CHEBI:61977"/>
        <dbReference type="ChEBI" id="CHEBI:456216"/>
        <dbReference type="EC" id="2.7.11.13"/>
    </reaction>
</comment>
<dbReference type="InterPro" id="IPR046349">
    <property type="entry name" value="C1-like_sf"/>
</dbReference>
<evidence type="ECO:0000256" key="5">
    <source>
        <dbReference type="ARBA" id="ARBA00022679"/>
    </source>
</evidence>
<evidence type="ECO:0000256" key="1">
    <source>
        <dbReference type="ARBA" id="ARBA00005490"/>
    </source>
</evidence>